<reference evidence="2 3" key="1">
    <citation type="journal article" date="2015" name="Nature">
        <title>rRNA introns, odd ribosomes, and small enigmatic genomes across a large radiation of phyla.</title>
        <authorList>
            <person name="Brown C.T."/>
            <person name="Hug L.A."/>
            <person name="Thomas B.C."/>
            <person name="Sharon I."/>
            <person name="Castelle C.J."/>
            <person name="Singh A."/>
            <person name="Wilkins M.J."/>
            <person name="Williams K.H."/>
            <person name="Banfield J.F."/>
        </authorList>
    </citation>
    <scope>NUCLEOTIDE SEQUENCE [LARGE SCALE GENOMIC DNA]</scope>
</reference>
<organism evidence="2 3">
    <name type="scientific">Candidatus Woesebacteria bacterium GW2011_GWA1_39_21b</name>
    <dbReference type="NCBI Taxonomy" id="1618551"/>
    <lineage>
        <taxon>Bacteria</taxon>
        <taxon>Candidatus Woeseibacteriota</taxon>
    </lineage>
</organism>
<dbReference type="Proteomes" id="UP000034690">
    <property type="component" value="Unassembled WGS sequence"/>
</dbReference>
<dbReference type="InterPro" id="IPR004013">
    <property type="entry name" value="PHP_dom"/>
</dbReference>
<dbReference type="AlphaFoldDB" id="A0A0G0RKU2"/>
<dbReference type="GO" id="GO:0006260">
    <property type="term" value="P:DNA replication"/>
    <property type="evidence" value="ECO:0007669"/>
    <property type="project" value="InterPro"/>
</dbReference>
<evidence type="ECO:0000313" key="3">
    <source>
        <dbReference type="Proteomes" id="UP000034690"/>
    </source>
</evidence>
<accession>A0A0G0RKU2</accession>
<evidence type="ECO:0000259" key="1">
    <source>
        <dbReference type="SMART" id="SM00481"/>
    </source>
</evidence>
<feature type="domain" description="Polymerase/histidinol phosphatase N-terminal" evidence="1">
    <location>
        <begin position="6"/>
        <end position="73"/>
    </location>
</feature>
<dbReference type="EMBL" id="LBWQ01000003">
    <property type="protein sequence ID" value="KKR14262.1"/>
    <property type="molecule type" value="Genomic_DNA"/>
</dbReference>
<dbReference type="Pfam" id="PF02811">
    <property type="entry name" value="PHP"/>
    <property type="match status" value="1"/>
</dbReference>
<dbReference type="PANTHER" id="PTHR32294:SF0">
    <property type="entry name" value="DNA POLYMERASE III SUBUNIT ALPHA"/>
    <property type="match status" value="1"/>
</dbReference>
<dbReference type="InterPro" id="IPR003141">
    <property type="entry name" value="Pol/His_phosphatase_N"/>
</dbReference>
<name>A0A0G0RKU2_9BACT</name>
<dbReference type="PATRIC" id="fig|1618551.3.peg.118"/>
<dbReference type="InterPro" id="IPR004805">
    <property type="entry name" value="DnaE2/DnaE/PolC"/>
</dbReference>
<dbReference type="GO" id="GO:0008408">
    <property type="term" value="F:3'-5' exonuclease activity"/>
    <property type="evidence" value="ECO:0007669"/>
    <property type="project" value="InterPro"/>
</dbReference>
<protein>
    <submittedName>
        <fullName evidence="2">Polymerase III, alpha subunit protein</fullName>
    </submittedName>
</protein>
<dbReference type="SUPFAM" id="SSF89550">
    <property type="entry name" value="PHP domain-like"/>
    <property type="match status" value="1"/>
</dbReference>
<gene>
    <name evidence="2" type="ORF">UT40_C0003G0004</name>
</gene>
<dbReference type="PANTHER" id="PTHR32294">
    <property type="entry name" value="DNA POLYMERASE III SUBUNIT ALPHA"/>
    <property type="match status" value="1"/>
</dbReference>
<dbReference type="Gene3D" id="3.20.20.140">
    <property type="entry name" value="Metal-dependent hydrolases"/>
    <property type="match status" value="1"/>
</dbReference>
<sequence>MKNKFVHLHVHSEYSLLDGLSRIDLMFSHIKTLGMDALAITDHGVMYGCIEFYKKALKEGIKPIIGMEGYITNVNLKKVIIIDQDLTEKRLLNIQKALFVHLPVP</sequence>
<proteinExistence type="predicted"/>
<dbReference type="SMART" id="SM00481">
    <property type="entry name" value="POLIIIAc"/>
    <property type="match status" value="1"/>
</dbReference>
<evidence type="ECO:0000313" key="2">
    <source>
        <dbReference type="EMBL" id="KKR14262.1"/>
    </source>
</evidence>
<comment type="caution">
    <text evidence="2">The sequence shown here is derived from an EMBL/GenBank/DDBJ whole genome shotgun (WGS) entry which is preliminary data.</text>
</comment>
<dbReference type="InterPro" id="IPR016195">
    <property type="entry name" value="Pol/histidinol_Pase-like"/>
</dbReference>